<keyword evidence="2" id="KW-0813">Transport</keyword>
<dbReference type="CDD" id="cd14683">
    <property type="entry name" value="PH-EXOC1"/>
    <property type="match status" value="1"/>
</dbReference>
<feature type="coiled-coil region" evidence="5">
    <location>
        <begin position="224"/>
        <end position="289"/>
    </location>
</feature>
<comment type="similarity">
    <text evidence="1">Belongs to the SEC3 family.</text>
</comment>
<dbReference type="PANTHER" id="PTHR16092:SF14">
    <property type="entry name" value="EXOCYST COMPLEX COMPONENT 1 ISOFORM X1"/>
    <property type="match status" value="1"/>
</dbReference>
<evidence type="ECO:0000256" key="6">
    <source>
        <dbReference type="SAM" id="MobiDB-lite"/>
    </source>
</evidence>
<dbReference type="GO" id="GO:0006887">
    <property type="term" value="P:exocytosis"/>
    <property type="evidence" value="ECO:0007669"/>
    <property type="project" value="UniProtKB-KW"/>
</dbReference>
<keyword evidence="4 5" id="KW-0175">Coiled coil</keyword>
<dbReference type="InterPro" id="IPR028258">
    <property type="entry name" value="Sec3-PIP2_bind"/>
</dbReference>
<feature type="region of interest" description="Disordered" evidence="6">
    <location>
        <begin position="574"/>
        <end position="593"/>
    </location>
</feature>
<evidence type="ECO:0000256" key="5">
    <source>
        <dbReference type="SAM" id="Coils"/>
    </source>
</evidence>
<reference evidence="8" key="1">
    <citation type="submission" date="2020-11" db="EMBL/GenBank/DDBJ databases">
        <authorList>
            <person name="Tran Van P."/>
        </authorList>
    </citation>
    <scope>NUCLEOTIDE SEQUENCE</scope>
</reference>
<evidence type="ECO:0000256" key="3">
    <source>
        <dbReference type="ARBA" id="ARBA00022483"/>
    </source>
</evidence>
<name>A0A7R9G346_TIMSH</name>
<dbReference type="Pfam" id="PF20654">
    <property type="entry name" value="Sec3_C-term"/>
    <property type="match status" value="1"/>
</dbReference>
<evidence type="ECO:0000256" key="2">
    <source>
        <dbReference type="ARBA" id="ARBA00022448"/>
    </source>
</evidence>
<accession>A0A7R9G346</accession>
<evidence type="ECO:0000256" key="1">
    <source>
        <dbReference type="ARBA" id="ARBA00006518"/>
    </source>
</evidence>
<dbReference type="GO" id="GO:0006893">
    <property type="term" value="P:Golgi to plasma membrane transport"/>
    <property type="evidence" value="ECO:0007669"/>
    <property type="project" value="TreeGrafter"/>
</dbReference>
<proteinExistence type="inferred from homology"/>
<dbReference type="InterPro" id="IPR048628">
    <property type="entry name" value="Sec3_C"/>
</dbReference>
<dbReference type="Pfam" id="PF09763">
    <property type="entry name" value="Sec3_CC"/>
    <property type="match status" value="1"/>
</dbReference>
<keyword evidence="3" id="KW-0268">Exocytosis</keyword>
<evidence type="ECO:0000256" key="4">
    <source>
        <dbReference type="ARBA" id="ARBA00023054"/>
    </source>
</evidence>
<dbReference type="AlphaFoldDB" id="A0A7R9G346"/>
<dbReference type="GO" id="GO:0005546">
    <property type="term" value="F:phosphatidylinositol-4,5-bisphosphate binding"/>
    <property type="evidence" value="ECO:0007669"/>
    <property type="project" value="TreeGrafter"/>
</dbReference>
<organism evidence="8">
    <name type="scientific">Timema shepardi</name>
    <name type="common">Walking stick</name>
    <dbReference type="NCBI Taxonomy" id="629360"/>
    <lineage>
        <taxon>Eukaryota</taxon>
        <taxon>Metazoa</taxon>
        <taxon>Ecdysozoa</taxon>
        <taxon>Arthropoda</taxon>
        <taxon>Hexapoda</taxon>
        <taxon>Insecta</taxon>
        <taxon>Pterygota</taxon>
        <taxon>Neoptera</taxon>
        <taxon>Polyneoptera</taxon>
        <taxon>Phasmatodea</taxon>
        <taxon>Timematodea</taxon>
        <taxon>Timematoidea</taxon>
        <taxon>Timematidae</taxon>
        <taxon>Timema</taxon>
    </lineage>
</organism>
<evidence type="ECO:0000313" key="8">
    <source>
        <dbReference type="EMBL" id="CAD7263861.1"/>
    </source>
</evidence>
<sequence length="926" mass="105594">MAAIRHTLQREVFQPSDERLLAVVHVSKLLKKKKTSFLCVATSIEKPISVTIYQETHEFDLHFDKVYKWFTVNLQERQNFLIVLCKQCHKHLPKQKPAFNNLPEEWTEDTGMLLELEVVATPGSVEAVEAEEYLALSEREEQDLEKLMSQCDLGISNAEAFMEILAKDLSVLDGISSTNNLGVLHPQVTAIKRIFIFSVTQTQEHVLFLCQANVHSVLASEQQVALLTVQIEAAIGEAEKLESRLDSYDEVLCHIRDTMEKMEEKNLLIEVANANNQKLLAQLQTVISQLDLPSKHQSALVDADLTSSQGLTDAVAAGKALLAAMNAEIHPALVRLSAVQEQRKRFDKWKSKFSQTISRHLNNLFIHLGNDAGETLGLQSVELTLPRHGSIHRELEAYSELMHWCKAMDRKAYTALAKVYTSSLGKLYERDIKQFFEQSRQQVSGARERRGKQTVLLAVMFPIYTTIKTTPWCETESQLYRQSVKGSGSNQDIAGKLKQQAVQSFGGPGSKSPPTSGLLGIEREQWGAEMDPGERPRFDEVLERTLAELEPVCLAEQNFCVSFFQLDVLSPTTRNTQTTLDGPSPESTDELDASSPMAMLPLKKVEKQINEEVRRMMGDLFSCLEPELVGFIAHYEKTDSFYCMSVLVRLSQHVMSAQDTGSFLSMSFASALVQVKRSFDRYMQAQLRSIEESKANRKGKCGILPYVANFEDFARTAESIFKNTERRNDLDKWYTKLMGAMFEAILRNAAEHHKTPEEVVKMENFHHLFALLSQLKISVLEKLRKDAKQKYSDALKAYVTQYFGRPLEKLNLFFEGVQARVAQGVKESEISYQMAYSKQELRKVIQQYPAREVKRGLDSLYRKVEKHLCEEENLLQVVWRAMQEEFITQYKYIEELIQRCYPGSMIMLDFTIQHILEFFSEIARSH</sequence>
<dbReference type="GO" id="GO:0000145">
    <property type="term" value="C:exocyst"/>
    <property type="evidence" value="ECO:0007669"/>
    <property type="project" value="InterPro"/>
</dbReference>
<feature type="domain" description="Exocyst complex component Sec3 PIP2-binding N-terminal" evidence="7">
    <location>
        <begin position="31"/>
        <end position="91"/>
    </location>
</feature>
<dbReference type="EMBL" id="OC003909">
    <property type="protein sequence ID" value="CAD7263861.1"/>
    <property type="molecule type" value="Genomic_DNA"/>
</dbReference>
<gene>
    <name evidence="8" type="ORF">TSIB3V08_LOCUS7928</name>
</gene>
<protein>
    <recommendedName>
        <fullName evidence="7">Exocyst complex component Sec3 PIP2-binding N-terminal domain-containing protein</fullName>
    </recommendedName>
</protein>
<dbReference type="PANTHER" id="PTHR16092">
    <property type="entry name" value="SEC3/SYNTAXIN-RELATED"/>
    <property type="match status" value="1"/>
</dbReference>
<dbReference type="Pfam" id="PF15277">
    <property type="entry name" value="Sec3-PIP2_bind"/>
    <property type="match status" value="1"/>
</dbReference>
<evidence type="ECO:0000259" key="7">
    <source>
        <dbReference type="SMART" id="SM01313"/>
    </source>
</evidence>
<dbReference type="InterPro" id="IPR019160">
    <property type="entry name" value="Sec3_CC"/>
</dbReference>
<dbReference type="GO" id="GO:0005886">
    <property type="term" value="C:plasma membrane"/>
    <property type="evidence" value="ECO:0007669"/>
    <property type="project" value="TreeGrafter"/>
</dbReference>
<dbReference type="SMART" id="SM01313">
    <property type="entry name" value="Sec3-PIP2_bind"/>
    <property type="match status" value="1"/>
</dbReference>